<dbReference type="Pfam" id="PF00892">
    <property type="entry name" value="EamA"/>
    <property type="match status" value="1"/>
</dbReference>
<keyword evidence="5 6" id="KW-0472">Membrane</keyword>
<comment type="subcellular location">
    <subcellularLocation>
        <location evidence="1">Cell membrane</location>
        <topology evidence="1">Multi-pass membrane protein</topology>
    </subcellularLocation>
</comment>
<evidence type="ECO:0000259" key="7">
    <source>
        <dbReference type="Pfam" id="PF00892"/>
    </source>
</evidence>
<dbReference type="PANTHER" id="PTHR42920:SF5">
    <property type="entry name" value="EAMA DOMAIN-CONTAINING PROTEIN"/>
    <property type="match status" value="1"/>
</dbReference>
<gene>
    <name evidence="8" type="ORF">I4Q42_18870</name>
</gene>
<evidence type="ECO:0000256" key="5">
    <source>
        <dbReference type="ARBA" id="ARBA00023136"/>
    </source>
</evidence>
<comment type="caution">
    <text evidence="8">The sequence shown here is derived from an EMBL/GenBank/DDBJ whole genome shotgun (WGS) entry which is preliminary data.</text>
</comment>
<dbReference type="SUPFAM" id="SSF103481">
    <property type="entry name" value="Multidrug resistance efflux transporter EmrE"/>
    <property type="match status" value="2"/>
</dbReference>
<sequence>MSTAAIRRPALDALLPYAALFGGMVTLAGGTSFAKSLFPMVGAQGTSAYRVGFAALLLLLLWRPWRFPLSRRDLMGVAFYGVATGVMNLCFYMALRTIPLGVALAIEFMGPLSLSLLHARKPSHFLCIGLAAFGLLLLLPLKLGAGALDLVGVAFALAAAVCWALYIVAGKRLGHLHGGRSVALGMSVAALVVVPFGIASAGAALLDPRLMLLGLVVAICSSAVPYSLEMIALKRIPKRTFGVMLSVEPAIGALAGVIVLAELLSPQQWIAIACIVAASAGAILTTTPETAVVEDPEAMERPGG</sequence>
<dbReference type="InterPro" id="IPR037185">
    <property type="entry name" value="EmrE-like"/>
</dbReference>
<evidence type="ECO:0000256" key="6">
    <source>
        <dbReference type="SAM" id="Phobius"/>
    </source>
</evidence>
<feature type="transmembrane region" description="Helical" evidence="6">
    <location>
        <begin position="74"/>
        <end position="94"/>
    </location>
</feature>
<feature type="transmembrane region" description="Helical" evidence="6">
    <location>
        <begin position="147"/>
        <end position="169"/>
    </location>
</feature>
<feature type="transmembrane region" description="Helical" evidence="6">
    <location>
        <begin position="210"/>
        <end position="228"/>
    </location>
</feature>
<dbReference type="EMBL" id="JADWOX010000015">
    <property type="protein sequence ID" value="MBI1685735.1"/>
    <property type="molecule type" value="Genomic_DNA"/>
</dbReference>
<dbReference type="RefSeq" id="WP_198577638.1">
    <property type="nucleotide sequence ID" value="NZ_JADWOX010000015.1"/>
</dbReference>
<reference evidence="8 9" key="1">
    <citation type="submission" date="2020-11" db="EMBL/GenBank/DDBJ databases">
        <title>genome sequence of strain KACC 18849.</title>
        <authorList>
            <person name="Gao J."/>
            <person name="Zhang X."/>
        </authorList>
    </citation>
    <scope>NUCLEOTIDE SEQUENCE [LARGE SCALE GENOMIC DNA]</scope>
    <source>
        <strain evidence="8 9">KACC 18849</strain>
    </source>
</reference>
<evidence type="ECO:0000313" key="9">
    <source>
        <dbReference type="Proteomes" id="UP000639859"/>
    </source>
</evidence>
<feature type="transmembrane region" description="Helical" evidence="6">
    <location>
        <begin position="240"/>
        <end position="261"/>
    </location>
</feature>
<feature type="transmembrane region" description="Helical" evidence="6">
    <location>
        <begin position="124"/>
        <end position="141"/>
    </location>
</feature>
<dbReference type="Proteomes" id="UP000639859">
    <property type="component" value="Unassembled WGS sequence"/>
</dbReference>
<proteinExistence type="predicted"/>
<feature type="domain" description="EamA" evidence="7">
    <location>
        <begin position="151"/>
        <end position="280"/>
    </location>
</feature>
<keyword evidence="3 6" id="KW-0812">Transmembrane</keyword>
<evidence type="ECO:0000313" key="8">
    <source>
        <dbReference type="EMBL" id="MBI1685735.1"/>
    </source>
</evidence>
<accession>A0ABS0T1I7</accession>
<evidence type="ECO:0000256" key="3">
    <source>
        <dbReference type="ARBA" id="ARBA00022692"/>
    </source>
</evidence>
<feature type="transmembrane region" description="Helical" evidence="6">
    <location>
        <begin position="12"/>
        <end position="34"/>
    </location>
</feature>
<feature type="transmembrane region" description="Helical" evidence="6">
    <location>
        <begin position="181"/>
        <end position="204"/>
    </location>
</feature>
<evidence type="ECO:0000256" key="4">
    <source>
        <dbReference type="ARBA" id="ARBA00022989"/>
    </source>
</evidence>
<keyword evidence="4 6" id="KW-1133">Transmembrane helix</keyword>
<dbReference type="InterPro" id="IPR051258">
    <property type="entry name" value="Diverse_Substrate_Transporter"/>
</dbReference>
<evidence type="ECO:0000256" key="1">
    <source>
        <dbReference type="ARBA" id="ARBA00004651"/>
    </source>
</evidence>
<dbReference type="PANTHER" id="PTHR42920">
    <property type="entry name" value="OS03G0707200 PROTEIN-RELATED"/>
    <property type="match status" value="1"/>
</dbReference>
<protein>
    <submittedName>
        <fullName evidence="8">DMT family transporter</fullName>
    </submittedName>
</protein>
<feature type="transmembrane region" description="Helical" evidence="6">
    <location>
        <begin position="46"/>
        <end position="62"/>
    </location>
</feature>
<organism evidence="8 9">
    <name type="scientific">Caulobacter hibisci</name>
    <dbReference type="NCBI Taxonomy" id="2035993"/>
    <lineage>
        <taxon>Bacteria</taxon>
        <taxon>Pseudomonadati</taxon>
        <taxon>Pseudomonadota</taxon>
        <taxon>Alphaproteobacteria</taxon>
        <taxon>Caulobacterales</taxon>
        <taxon>Caulobacteraceae</taxon>
        <taxon>Caulobacter</taxon>
    </lineage>
</organism>
<keyword evidence="9" id="KW-1185">Reference proteome</keyword>
<name>A0ABS0T1I7_9CAUL</name>
<feature type="transmembrane region" description="Helical" evidence="6">
    <location>
        <begin position="267"/>
        <end position="284"/>
    </location>
</feature>
<dbReference type="InterPro" id="IPR000620">
    <property type="entry name" value="EamA_dom"/>
</dbReference>
<feature type="transmembrane region" description="Helical" evidence="6">
    <location>
        <begin position="100"/>
        <end position="117"/>
    </location>
</feature>
<evidence type="ECO:0000256" key="2">
    <source>
        <dbReference type="ARBA" id="ARBA00022475"/>
    </source>
</evidence>
<keyword evidence="2" id="KW-1003">Cell membrane</keyword>